<dbReference type="Proteomes" id="UP000678393">
    <property type="component" value="Unassembled WGS sequence"/>
</dbReference>
<keyword evidence="3" id="KW-0963">Cytoplasm</keyword>
<protein>
    <recommendedName>
        <fullName evidence="2">RNA helicase</fullName>
        <ecNumber evidence="2">3.6.4.13</ecNumber>
    </recommendedName>
</protein>
<dbReference type="PANTHER" id="PTHR18934">
    <property type="entry name" value="ATP-DEPENDENT RNA HELICASE"/>
    <property type="match status" value="1"/>
</dbReference>
<dbReference type="SUPFAM" id="SSF54768">
    <property type="entry name" value="dsRNA-binding domain-like"/>
    <property type="match status" value="1"/>
</dbReference>
<dbReference type="GO" id="GO:0003723">
    <property type="term" value="F:RNA binding"/>
    <property type="evidence" value="ECO:0007669"/>
    <property type="project" value="TreeGrafter"/>
</dbReference>
<feature type="region of interest" description="Disordered" evidence="9">
    <location>
        <begin position="1"/>
        <end position="45"/>
    </location>
</feature>
<evidence type="ECO:0000256" key="3">
    <source>
        <dbReference type="ARBA" id="ARBA00022490"/>
    </source>
</evidence>
<dbReference type="Pfam" id="PF24385">
    <property type="entry name" value="DSRM_DHX29"/>
    <property type="match status" value="1"/>
</dbReference>
<feature type="region of interest" description="Disordered" evidence="9">
    <location>
        <begin position="472"/>
        <end position="499"/>
    </location>
</feature>
<comment type="caution">
    <text evidence="12">The sequence shown here is derived from an EMBL/GenBank/DDBJ whole genome shotgun (WGS) entry which is preliminary data.</text>
</comment>
<name>A0A8S4A4J9_9EUPU</name>
<evidence type="ECO:0000313" key="12">
    <source>
        <dbReference type="EMBL" id="CAG5133906.1"/>
    </source>
</evidence>
<evidence type="ECO:0000256" key="9">
    <source>
        <dbReference type="SAM" id="MobiDB-lite"/>
    </source>
</evidence>
<dbReference type="CDD" id="cd18791">
    <property type="entry name" value="SF2_C_RHA"/>
    <property type="match status" value="1"/>
</dbReference>
<dbReference type="InterPro" id="IPR011545">
    <property type="entry name" value="DEAD/DEAH_box_helicase_dom"/>
</dbReference>
<proteinExistence type="inferred from homology"/>
<feature type="region of interest" description="Disordered" evidence="9">
    <location>
        <begin position="504"/>
        <end position="523"/>
    </location>
</feature>
<dbReference type="Gene3D" id="3.40.50.300">
    <property type="entry name" value="P-loop containing nucleotide triphosphate hydrolases"/>
    <property type="match status" value="2"/>
</dbReference>
<dbReference type="InterPro" id="IPR048333">
    <property type="entry name" value="HA2_WH"/>
</dbReference>
<accession>A0A8S4A4J9</accession>
<dbReference type="AlphaFoldDB" id="A0A8S4A4J9"/>
<comment type="catalytic activity">
    <reaction evidence="8">
        <text>ATP + H2O = ADP + phosphate + H(+)</text>
        <dbReference type="Rhea" id="RHEA:13065"/>
        <dbReference type="ChEBI" id="CHEBI:15377"/>
        <dbReference type="ChEBI" id="CHEBI:15378"/>
        <dbReference type="ChEBI" id="CHEBI:30616"/>
        <dbReference type="ChEBI" id="CHEBI:43474"/>
        <dbReference type="ChEBI" id="CHEBI:456216"/>
        <dbReference type="EC" id="3.6.4.13"/>
    </reaction>
</comment>
<dbReference type="FunFam" id="3.40.50.300:FF:000500">
    <property type="entry name" value="ATP-dependent RNA helicase DHX29"/>
    <property type="match status" value="1"/>
</dbReference>
<dbReference type="Pfam" id="PF24899">
    <property type="entry name" value="UBA_DHX29"/>
    <property type="match status" value="1"/>
</dbReference>
<dbReference type="InterPro" id="IPR056890">
    <property type="entry name" value="UBA_DHX29-like"/>
</dbReference>
<feature type="compositionally biased region" description="Low complexity" evidence="9">
    <location>
        <begin position="472"/>
        <end position="486"/>
    </location>
</feature>
<keyword evidence="7" id="KW-0067">ATP-binding</keyword>
<dbReference type="GO" id="GO:0003724">
    <property type="term" value="F:RNA helicase activity"/>
    <property type="evidence" value="ECO:0007669"/>
    <property type="project" value="UniProtKB-EC"/>
</dbReference>
<dbReference type="GO" id="GO:0005524">
    <property type="term" value="F:ATP binding"/>
    <property type="evidence" value="ECO:0007669"/>
    <property type="project" value="UniProtKB-KW"/>
</dbReference>
<keyword evidence="6" id="KW-0347">Helicase</keyword>
<dbReference type="PROSITE" id="PS51192">
    <property type="entry name" value="HELICASE_ATP_BIND_1"/>
    <property type="match status" value="1"/>
</dbReference>
<dbReference type="SMART" id="SM00487">
    <property type="entry name" value="DEXDc"/>
    <property type="match status" value="1"/>
</dbReference>
<dbReference type="InterPro" id="IPR002464">
    <property type="entry name" value="DNA/RNA_helicase_DEAH_CS"/>
</dbReference>
<feature type="compositionally biased region" description="Acidic residues" evidence="9">
    <location>
        <begin position="490"/>
        <end position="499"/>
    </location>
</feature>
<feature type="non-terminal residue" evidence="12">
    <location>
        <position position="1081"/>
    </location>
</feature>
<dbReference type="InterPro" id="IPR001650">
    <property type="entry name" value="Helicase_C-like"/>
</dbReference>
<dbReference type="Gene3D" id="1.20.120.1080">
    <property type="match status" value="1"/>
</dbReference>
<evidence type="ECO:0000256" key="6">
    <source>
        <dbReference type="ARBA" id="ARBA00022806"/>
    </source>
</evidence>
<evidence type="ECO:0000256" key="8">
    <source>
        <dbReference type="ARBA" id="ARBA00047984"/>
    </source>
</evidence>
<dbReference type="EC" id="3.6.4.13" evidence="2"/>
<dbReference type="InterPro" id="IPR027417">
    <property type="entry name" value="P-loop_NTPase"/>
</dbReference>
<dbReference type="InterPro" id="IPR014001">
    <property type="entry name" value="Helicase_ATP-bd"/>
</dbReference>
<evidence type="ECO:0000259" key="11">
    <source>
        <dbReference type="PROSITE" id="PS51194"/>
    </source>
</evidence>
<evidence type="ECO:0000256" key="4">
    <source>
        <dbReference type="ARBA" id="ARBA00022741"/>
    </source>
</evidence>
<dbReference type="PROSITE" id="PS00690">
    <property type="entry name" value="DEAH_ATP_HELICASE"/>
    <property type="match status" value="1"/>
</dbReference>
<keyword evidence="13" id="KW-1185">Reference proteome</keyword>
<dbReference type="EMBL" id="CAJHNH020006601">
    <property type="protein sequence ID" value="CAG5133906.1"/>
    <property type="molecule type" value="Genomic_DNA"/>
</dbReference>
<feature type="compositionally biased region" description="Basic and acidic residues" evidence="9">
    <location>
        <begin position="24"/>
        <end position="39"/>
    </location>
</feature>
<evidence type="ECO:0000256" key="2">
    <source>
        <dbReference type="ARBA" id="ARBA00012552"/>
    </source>
</evidence>
<dbReference type="SUPFAM" id="SSF52540">
    <property type="entry name" value="P-loop containing nucleoside triphosphate hydrolases"/>
    <property type="match status" value="1"/>
</dbReference>
<dbReference type="FunFam" id="3.40.50.300:FF:000325">
    <property type="entry name" value="ATP-dependent RNA helicase DHX29"/>
    <property type="match status" value="1"/>
</dbReference>
<dbReference type="OrthoDB" id="5600252at2759"/>
<keyword evidence="4" id="KW-0547">Nucleotide-binding</keyword>
<dbReference type="Pfam" id="PF00271">
    <property type="entry name" value="Helicase_C"/>
    <property type="match status" value="1"/>
</dbReference>
<dbReference type="PANTHER" id="PTHR18934:SF264">
    <property type="entry name" value="ATP-DEPENDENT RNA HELICASE DHX29"/>
    <property type="match status" value="1"/>
</dbReference>
<gene>
    <name evidence="12" type="ORF">CUNI_LOCUS19464</name>
</gene>
<feature type="domain" description="Helicase C-terminal" evidence="11">
    <location>
        <begin position="831"/>
        <end position="1009"/>
    </location>
</feature>
<organism evidence="12 13">
    <name type="scientific">Candidula unifasciata</name>
    <dbReference type="NCBI Taxonomy" id="100452"/>
    <lineage>
        <taxon>Eukaryota</taxon>
        <taxon>Metazoa</taxon>
        <taxon>Spiralia</taxon>
        <taxon>Lophotrochozoa</taxon>
        <taxon>Mollusca</taxon>
        <taxon>Gastropoda</taxon>
        <taxon>Heterobranchia</taxon>
        <taxon>Euthyneura</taxon>
        <taxon>Panpulmonata</taxon>
        <taxon>Eupulmonata</taxon>
        <taxon>Stylommatophora</taxon>
        <taxon>Helicina</taxon>
        <taxon>Helicoidea</taxon>
        <taxon>Geomitridae</taxon>
        <taxon>Candidula</taxon>
    </lineage>
</organism>
<reference evidence="12" key="1">
    <citation type="submission" date="2021-04" db="EMBL/GenBank/DDBJ databases">
        <authorList>
            <consortium name="Molecular Ecology Group"/>
        </authorList>
    </citation>
    <scope>NUCLEOTIDE SEQUENCE</scope>
</reference>
<dbReference type="Pfam" id="PF00270">
    <property type="entry name" value="DEAD"/>
    <property type="match status" value="1"/>
</dbReference>
<feature type="domain" description="Helicase ATP-binding" evidence="10">
    <location>
        <begin position="564"/>
        <end position="734"/>
    </location>
</feature>
<dbReference type="PROSITE" id="PS51194">
    <property type="entry name" value="HELICASE_CTER"/>
    <property type="match status" value="1"/>
</dbReference>
<evidence type="ECO:0000256" key="7">
    <source>
        <dbReference type="ARBA" id="ARBA00022840"/>
    </source>
</evidence>
<dbReference type="SMART" id="SM00490">
    <property type="entry name" value="HELICc"/>
    <property type="match status" value="1"/>
</dbReference>
<dbReference type="Pfam" id="PF04408">
    <property type="entry name" value="WHD_HA2"/>
    <property type="match status" value="1"/>
</dbReference>
<dbReference type="InterPro" id="IPR056328">
    <property type="entry name" value="DSRM_DHX29"/>
</dbReference>
<keyword evidence="5" id="KW-0378">Hydrolase</keyword>
<evidence type="ECO:0000256" key="1">
    <source>
        <dbReference type="ARBA" id="ARBA00008792"/>
    </source>
</evidence>
<evidence type="ECO:0000256" key="5">
    <source>
        <dbReference type="ARBA" id="ARBA00022801"/>
    </source>
</evidence>
<sequence>MVKKKIQKGQAEIPAEQEAGQGKGEVKGKKTYSLDKKEAETDDTANLPKVQLPDRLEQALTEIILENKKANRVLGDISKRITAKKLTDVYNSLSAAGFSKNQVEAAMSNTVMCGGDLIDALDWLCLNTQNDQLPTGFSETLYHEEEKRRPKFDPSLQVDAKAKPSTIKTVEKTVQKPAQEIKKQGASMKDWILQYAENSSSEEEEEEDKQEEEVVFNPTSQYAELFGQMQHLKDQAAIAKSTGAAEQHKQISKQLKALHLEMNSLEQHPEFNQSVKAELRASSSNHSAKQNKVEAVAKQTVAAAQTDDKDGDLGLNILEEAGKQMVKVQDDVRSFEYTRSQWTGKSPKQFLIDWVRKHLSRSGPPKFQKHQVKFNRFKCTAIVDRQKDGKLEVTPSILCENIKEAEHLASTLALYHLCRGQPVHQLLPPSFRNVWLEWAEEEKKETDDAKEKENKPRDQFISRLIKKLNIDSAANSTSTSSSTPNADGRDGDDDVEDDWENWTDKNEFQAASHSVSKDRRTVKHRSAPGVLQNVVQKCHQNPEFQELLKSRQQLPVFQYRDKVLAAVRDHSVVVIAGETGSGKSTQVPQFLLEDCAERGENFVNVVCTQPRRISAMSLSTRVSHEMGQKDVDSSEALVGYQIRFESRRGPNTRLLYCTTGVMLRQLQSETDLGGVSHLIIDEVHERNVQSDFLMIVVKDILRRRADLKVILMSATLDSEKISSYFQHCPVVNVPGRTFPVEEYYLEDVIEMTGYVVDDDSPYTVNQKYLLQEDSASVEVTKMGGKKSKQNVVWTQEDISKIDKTDLPADRYSLKTRNAVTRLNLNRVNLDLIVDLLKHLESSPPFCDVEGAVLIFLPGLADIQELYEILTTQRHFSNPTKYKIFALHSVISSQDQGQVFIIPPPGVRKVVLATNIAETGITIPDVVFVIDSGKAKESRYLETSRMSVLEEVFISKASCKQRAGRAGRVREGFCFRLFTQGQFREFRAYTTPEMLRVPLEELCLSIMKCQYGKPDQFLSGALDPPQGLAVSRAMNLLKEVGACQSDDCTLTPLGHHLAALPVDVRIGKMLILAAIFGCLEQI</sequence>
<evidence type="ECO:0000313" key="13">
    <source>
        <dbReference type="Proteomes" id="UP000678393"/>
    </source>
</evidence>
<comment type="similarity">
    <text evidence="1">Belongs to the DEAD box helicase family. DEAH subfamily.</text>
</comment>
<evidence type="ECO:0000259" key="10">
    <source>
        <dbReference type="PROSITE" id="PS51192"/>
    </source>
</evidence>
<dbReference type="GO" id="GO:0016787">
    <property type="term" value="F:hydrolase activity"/>
    <property type="evidence" value="ECO:0007669"/>
    <property type="project" value="UniProtKB-KW"/>
</dbReference>
<dbReference type="CDD" id="cd17917">
    <property type="entry name" value="DEXHc_RHA-like"/>
    <property type="match status" value="1"/>
</dbReference>